<feature type="compositionally biased region" description="Low complexity" evidence="1">
    <location>
        <begin position="222"/>
        <end position="231"/>
    </location>
</feature>
<dbReference type="GeneID" id="300578742"/>
<feature type="compositionally biased region" description="Low complexity" evidence="1">
    <location>
        <begin position="282"/>
        <end position="293"/>
    </location>
</feature>
<feature type="compositionally biased region" description="Low complexity" evidence="1">
    <location>
        <begin position="436"/>
        <end position="445"/>
    </location>
</feature>
<feature type="region of interest" description="Disordered" evidence="1">
    <location>
        <begin position="684"/>
        <end position="716"/>
    </location>
</feature>
<dbReference type="PRINTS" id="PR01217">
    <property type="entry name" value="PRICHEXTENSN"/>
</dbReference>
<feature type="compositionally biased region" description="Pro residues" evidence="1">
    <location>
        <begin position="580"/>
        <end position="590"/>
    </location>
</feature>
<feature type="compositionally biased region" description="Low complexity" evidence="1">
    <location>
        <begin position="566"/>
        <end position="579"/>
    </location>
</feature>
<feature type="compositionally biased region" description="Pro residues" evidence="1">
    <location>
        <begin position="603"/>
        <end position="615"/>
    </location>
</feature>
<feature type="compositionally biased region" description="Pro residues" evidence="1">
    <location>
        <begin position="746"/>
        <end position="755"/>
    </location>
</feature>
<feature type="compositionally biased region" description="Pro residues" evidence="1">
    <location>
        <begin position="504"/>
        <end position="541"/>
    </location>
</feature>
<feature type="compositionally biased region" description="Low complexity" evidence="1">
    <location>
        <begin position="487"/>
        <end position="499"/>
    </location>
</feature>
<comment type="caution">
    <text evidence="2">The sequence shown here is derived from an EMBL/GenBank/DDBJ whole genome shotgun (WGS) entry which is preliminary data.</text>
</comment>
<evidence type="ECO:0000313" key="3">
    <source>
        <dbReference type="Proteomes" id="UP001642720"/>
    </source>
</evidence>
<reference evidence="2 3" key="1">
    <citation type="submission" date="2018-01" db="EMBL/GenBank/DDBJ databases">
        <title>Genome characterization of the sugarcane-associated fungus Trichoderma ghanense CCMA-1212 and their application in lignocelulose bioconversion.</title>
        <authorList>
            <person name="Steindorff A.S."/>
            <person name="Mendes T.D."/>
            <person name="Vilela E.S.D."/>
            <person name="Rodrigues D.S."/>
            <person name="Formighieri E.F."/>
            <person name="Melo I.S."/>
            <person name="Favaro L.C.L."/>
        </authorList>
    </citation>
    <scope>NUCLEOTIDE SEQUENCE [LARGE SCALE GENOMIC DNA]</scope>
    <source>
        <strain evidence="2 3">CCMA-1212</strain>
    </source>
</reference>
<feature type="compositionally biased region" description="Pro residues" evidence="1">
    <location>
        <begin position="684"/>
        <end position="704"/>
    </location>
</feature>
<feature type="compositionally biased region" description="Basic and acidic residues" evidence="1">
    <location>
        <begin position="154"/>
        <end position="164"/>
    </location>
</feature>
<feature type="compositionally biased region" description="Basic and acidic residues" evidence="1">
    <location>
        <begin position="71"/>
        <end position="85"/>
    </location>
</feature>
<name>A0ABY2GXV8_9HYPO</name>
<organism evidence="2 3">
    <name type="scientific">Trichoderma ghanense</name>
    <dbReference type="NCBI Taxonomy" id="65468"/>
    <lineage>
        <taxon>Eukaryota</taxon>
        <taxon>Fungi</taxon>
        <taxon>Dikarya</taxon>
        <taxon>Ascomycota</taxon>
        <taxon>Pezizomycotina</taxon>
        <taxon>Sordariomycetes</taxon>
        <taxon>Hypocreomycetidae</taxon>
        <taxon>Hypocreales</taxon>
        <taxon>Hypocreaceae</taxon>
        <taxon>Trichoderma</taxon>
    </lineage>
</organism>
<evidence type="ECO:0000313" key="2">
    <source>
        <dbReference type="EMBL" id="TFB00676.1"/>
    </source>
</evidence>
<feature type="compositionally biased region" description="Pro residues" evidence="1">
    <location>
        <begin position="356"/>
        <end position="388"/>
    </location>
</feature>
<gene>
    <name evidence="2" type="ORF">CCMA1212_007114</name>
</gene>
<feature type="compositionally biased region" description="Pro residues" evidence="1">
    <location>
        <begin position="398"/>
        <end position="426"/>
    </location>
</feature>
<proteinExistence type="predicted"/>
<dbReference type="RefSeq" id="XP_073556877.1">
    <property type="nucleotide sequence ID" value="XM_073704292.1"/>
</dbReference>
<protein>
    <submittedName>
        <fullName evidence="2">Uncharacterized protein</fullName>
    </submittedName>
</protein>
<sequence length="755" mass="77996">MAHYQYPHQPHPGAVELDTSNSSRYDGEVFEMPGDSAVPKPEREQQQGRRPVQAQDEELGGMQANPWPFYLDRDVGTEASSRRGDAEDESNVGAREDVQKGEVMGKGVDGKAERPLANPWAYFGPMSPSEDVGGREAAAAAGQHVGGLGTRIEGAGDVKAKSESQDAPAAAPAAHQGTHGEQGANGASPSPPVAPTGEPSPSSPPAPGFYPAPLRLSRKDVPPAAAPAFKPYAPPTDSVPAVAPLNVKHQRPSPDVAQGEAPTTLPYRPYRPAGHGEQDVNQSADAAAASSAPVMPPQPAPAQSHGPPVTAAVVPQGTSPQVTTWSASGSPNPAQQQPAPTSPDGLAPHHPSYQPSRPPPPAATGPPSPLPVAAPPVPPHPPLSPHPPAAAAAAAAAAPPPPHPIQAPTPAAPPHPSVPAPSPYPHTPHHIASVQPVSPYHHTSPSPSPQRPATGYPPSSSPVPGLQPYGLPHSAPNSSLPSPAIVPFQFQPTTQSPPQNLYPVPTPTPPVASYTPPAPIPSPGPVSYHPPPQHYTPPPPTSSYDIPQPTYAASAEIPPPQPPRPQLQQATMGAYQYHPQPHPQPSPQAQPPFYDYAGTPSPVAQPPVSPQPSPYHNPYGPAIAPHQHHYPAQPTYAASNANSPSSPDPQGQYAVPPLPPRPATAQPQLFAGFTSQNVVVFPPPPKRVFSPPPVAAGAAPPPPRRQSGGSGGRLFSSSSALKWIDKTGKGLENKLDAVLGSQGSSKPPPQPPRPT</sequence>
<feature type="compositionally biased region" description="Pro residues" evidence="1">
    <location>
        <begin position="201"/>
        <end position="210"/>
    </location>
</feature>
<feature type="region of interest" description="Disordered" evidence="1">
    <location>
        <begin position="1"/>
        <end position="115"/>
    </location>
</feature>
<feature type="region of interest" description="Disordered" evidence="1">
    <location>
        <begin position="127"/>
        <end position="668"/>
    </location>
</feature>
<keyword evidence="3" id="KW-1185">Reference proteome</keyword>
<feature type="region of interest" description="Disordered" evidence="1">
    <location>
        <begin position="733"/>
        <end position="755"/>
    </location>
</feature>
<dbReference type="EMBL" id="PPTA01000010">
    <property type="protein sequence ID" value="TFB00676.1"/>
    <property type="molecule type" value="Genomic_DNA"/>
</dbReference>
<feature type="compositionally biased region" description="Polar residues" evidence="1">
    <location>
        <begin position="316"/>
        <end position="339"/>
    </location>
</feature>
<dbReference type="Proteomes" id="UP001642720">
    <property type="component" value="Unassembled WGS sequence"/>
</dbReference>
<accession>A0ABY2GXV8</accession>
<evidence type="ECO:0000256" key="1">
    <source>
        <dbReference type="SAM" id="MobiDB-lite"/>
    </source>
</evidence>